<evidence type="ECO:0000313" key="3">
    <source>
        <dbReference type="Proteomes" id="UP000287651"/>
    </source>
</evidence>
<sequence>MIDESVWLGFVCVHRLALVNREEVGSSREIDGVRSGVQLGDRSRRDQMGRWLRTPLLLGLLLAVVVAGLVDLSDGGVTSSFVRKAKKAIDMPIDSDVFRVPPGYNAPQQVAAFLLCG</sequence>
<reference evidence="2 3" key="1">
    <citation type="journal article" date="2014" name="Agronomy (Basel)">
        <title>A Draft Genome Sequence for Ensete ventricosum, the Drought-Tolerant Tree Against Hunger.</title>
        <authorList>
            <person name="Harrison J."/>
            <person name="Moore K.A."/>
            <person name="Paszkiewicz K."/>
            <person name="Jones T."/>
            <person name="Grant M."/>
            <person name="Ambacheew D."/>
            <person name="Muzemil S."/>
            <person name="Studholme D.J."/>
        </authorList>
    </citation>
    <scope>NUCLEOTIDE SEQUENCE [LARGE SCALE GENOMIC DNA]</scope>
</reference>
<evidence type="ECO:0000313" key="2">
    <source>
        <dbReference type="EMBL" id="RRT57898.1"/>
    </source>
</evidence>
<accession>A0A426Z1Q9</accession>
<comment type="caution">
    <text evidence="2">The sequence shown here is derived from an EMBL/GenBank/DDBJ whole genome shotgun (WGS) entry which is preliminary data.</text>
</comment>
<dbReference type="EMBL" id="AMZH03008951">
    <property type="protein sequence ID" value="RRT57898.1"/>
    <property type="molecule type" value="Genomic_DNA"/>
</dbReference>
<evidence type="ECO:0000256" key="1">
    <source>
        <dbReference type="SAM" id="Phobius"/>
    </source>
</evidence>
<protein>
    <submittedName>
        <fullName evidence="2">Uncharacterized protein</fullName>
    </submittedName>
</protein>
<feature type="transmembrane region" description="Helical" evidence="1">
    <location>
        <begin position="51"/>
        <end position="70"/>
    </location>
</feature>
<keyword evidence="1" id="KW-0812">Transmembrane</keyword>
<dbReference type="AlphaFoldDB" id="A0A426Z1Q9"/>
<dbReference type="Proteomes" id="UP000287651">
    <property type="component" value="Unassembled WGS sequence"/>
</dbReference>
<name>A0A426Z1Q9_ENSVE</name>
<proteinExistence type="predicted"/>
<keyword evidence="1" id="KW-1133">Transmembrane helix</keyword>
<keyword evidence="1" id="KW-0472">Membrane</keyword>
<organism evidence="2 3">
    <name type="scientific">Ensete ventricosum</name>
    <name type="common">Abyssinian banana</name>
    <name type="synonym">Musa ensete</name>
    <dbReference type="NCBI Taxonomy" id="4639"/>
    <lineage>
        <taxon>Eukaryota</taxon>
        <taxon>Viridiplantae</taxon>
        <taxon>Streptophyta</taxon>
        <taxon>Embryophyta</taxon>
        <taxon>Tracheophyta</taxon>
        <taxon>Spermatophyta</taxon>
        <taxon>Magnoliopsida</taxon>
        <taxon>Liliopsida</taxon>
        <taxon>Zingiberales</taxon>
        <taxon>Musaceae</taxon>
        <taxon>Ensete</taxon>
    </lineage>
</organism>
<gene>
    <name evidence="2" type="ORF">B296_00024503</name>
</gene>